<reference evidence="2 3" key="1">
    <citation type="submission" date="2018-03" db="EMBL/GenBank/DDBJ databases">
        <title>Genomic Encyclopedia of Type Strains, Phase III (KMG-III): the genomes of soil and plant-associated and newly described type strains.</title>
        <authorList>
            <person name="Whitman W."/>
        </authorList>
    </citation>
    <scope>NUCLEOTIDE SEQUENCE [LARGE SCALE GENOMIC DNA]</scope>
    <source>
        <strain evidence="2 3">CGMCC 1.9313</strain>
    </source>
</reference>
<dbReference type="RefSeq" id="WP_106290442.1">
    <property type="nucleotide sequence ID" value="NZ_PVTH01000001.1"/>
</dbReference>
<feature type="transmembrane region" description="Helical" evidence="1">
    <location>
        <begin position="153"/>
        <end position="176"/>
    </location>
</feature>
<keyword evidence="1" id="KW-0472">Membrane</keyword>
<dbReference type="OrthoDB" id="1068411at2"/>
<dbReference type="Pfam" id="PF12679">
    <property type="entry name" value="ABC2_membrane_2"/>
    <property type="match status" value="1"/>
</dbReference>
<dbReference type="GO" id="GO:0005886">
    <property type="term" value="C:plasma membrane"/>
    <property type="evidence" value="ECO:0007669"/>
    <property type="project" value="UniProtKB-SubCell"/>
</dbReference>
<keyword evidence="3" id="KW-1185">Reference proteome</keyword>
<comment type="caution">
    <text evidence="2">The sequence shown here is derived from an EMBL/GenBank/DDBJ whole genome shotgun (WGS) entry which is preliminary data.</text>
</comment>
<evidence type="ECO:0000256" key="1">
    <source>
        <dbReference type="SAM" id="Phobius"/>
    </source>
</evidence>
<feature type="transmembrane region" description="Helical" evidence="1">
    <location>
        <begin position="12"/>
        <end position="34"/>
    </location>
</feature>
<gene>
    <name evidence="2" type="ORF">B0I27_101172</name>
</gene>
<evidence type="ECO:0000313" key="2">
    <source>
        <dbReference type="EMBL" id="PRY55204.1"/>
    </source>
</evidence>
<sequence length="255" mass="28004">MWKIAKYIIFDIIKSKVLIAYTALLALISVSIFMMDTDVTKGLVSISTVVMIIVPLVSVVFATTYIFNASEFTELLVSQPISRKDILLGKYVGIGASILGAFILGVCVPVSLFAFSVTALVLMLVGCLLSLSFVSLAFLAATMTSDKAKGIGLSLMIWFYCAIIFDGLVLLFLFSFNDYPLEKAMIILTSLNPVDLGRVMILLQLDISALMGYTGALYQKFFGSGYGMLFATVFQMVWITVPLLLALRIFKRKDL</sequence>
<accession>A0A2T0UBD5</accession>
<feature type="transmembrane region" description="Helical" evidence="1">
    <location>
        <begin position="228"/>
        <end position="250"/>
    </location>
</feature>
<name>A0A2T0UBD5_9SPHI</name>
<organism evidence="2 3">
    <name type="scientific">Arcticibacter pallidicorallinus</name>
    <dbReference type="NCBI Taxonomy" id="1259464"/>
    <lineage>
        <taxon>Bacteria</taxon>
        <taxon>Pseudomonadati</taxon>
        <taxon>Bacteroidota</taxon>
        <taxon>Sphingobacteriia</taxon>
        <taxon>Sphingobacteriales</taxon>
        <taxon>Sphingobacteriaceae</taxon>
        <taxon>Arcticibacter</taxon>
    </lineage>
</organism>
<dbReference type="GO" id="GO:0140359">
    <property type="term" value="F:ABC-type transporter activity"/>
    <property type="evidence" value="ECO:0007669"/>
    <property type="project" value="InterPro"/>
</dbReference>
<dbReference type="EMBL" id="PVTH01000001">
    <property type="protein sequence ID" value="PRY55204.1"/>
    <property type="molecule type" value="Genomic_DNA"/>
</dbReference>
<feature type="transmembrane region" description="Helical" evidence="1">
    <location>
        <begin position="120"/>
        <end position="141"/>
    </location>
</feature>
<keyword evidence="1" id="KW-0812">Transmembrane</keyword>
<evidence type="ECO:0000313" key="3">
    <source>
        <dbReference type="Proteomes" id="UP000238034"/>
    </source>
</evidence>
<proteinExistence type="predicted"/>
<keyword evidence="1" id="KW-1133">Transmembrane helix</keyword>
<feature type="transmembrane region" description="Helical" evidence="1">
    <location>
        <begin position="46"/>
        <end position="67"/>
    </location>
</feature>
<dbReference type="Proteomes" id="UP000238034">
    <property type="component" value="Unassembled WGS sequence"/>
</dbReference>
<feature type="transmembrane region" description="Helical" evidence="1">
    <location>
        <begin position="88"/>
        <end position="114"/>
    </location>
</feature>
<protein>
    <submittedName>
        <fullName evidence="2">Cu-processing system permease protein</fullName>
    </submittedName>
</protein>
<dbReference type="AlphaFoldDB" id="A0A2T0UBD5"/>